<dbReference type="PANTHER" id="PTHR34698:SF2">
    <property type="entry name" value="5-OXOPROLINASE SUBUNIT B"/>
    <property type="match status" value="1"/>
</dbReference>
<reference evidence="5 6" key="1">
    <citation type="submission" date="2018-12" db="EMBL/GenBank/DDBJ databases">
        <authorList>
            <person name="Grouzdev D.S."/>
            <person name="Krutkina M.S."/>
        </authorList>
    </citation>
    <scope>NUCLEOTIDE SEQUENCE [LARGE SCALE GENOMIC DNA]</scope>
    <source>
        <strain evidence="5 6">RmlP026</strain>
    </source>
</reference>
<feature type="domain" description="Carboxyltransferase" evidence="4">
    <location>
        <begin position="11"/>
        <end position="212"/>
    </location>
</feature>
<proteinExistence type="predicted"/>
<dbReference type="SUPFAM" id="SSF160467">
    <property type="entry name" value="PH0987 N-terminal domain-like"/>
    <property type="match status" value="1"/>
</dbReference>
<dbReference type="InterPro" id="IPR029000">
    <property type="entry name" value="Cyclophilin-like_dom_sf"/>
</dbReference>
<dbReference type="SMART" id="SM00796">
    <property type="entry name" value="AHS1"/>
    <property type="match status" value="1"/>
</dbReference>
<dbReference type="EMBL" id="QYBB01000040">
    <property type="protein sequence ID" value="RYC29777.1"/>
    <property type="molecule type" value="Genomic_DNA"/>
</dbReference>
<sequence length="248" mass="27129">MSDSTPPNPSPRIRVAGTGGLVVEFGSVVDSRLNRLVMALDARFQEAAWPGVIETVPTYRSLLVVFDPLVADRRALAQELATLAADVPIDEEPATRRWHVPVAYGGNFGEDLDHVAALHGLDPGEVIRQHASVEYRVFMIGFAPGFAYLGGLTKALHTPRRLDPRQRIPAGSITVGGLQAAITSIEAPSGWHMLGRTPLRTFDLRRPDPFLFRPGDRVRFRPISEEEHARLSTLADMGVITADVEKLA</sequence>
<keyword evidence="3" id="KW-0067">ATP-binding</keyword>
<organism evidence="5 6">
    <name type="scientific">Lichenibacterium minor</name>
    <dbReference type="NCBI Taxonomy" id="2316528"/>
    <lineage>
        <taxon>Bacteria</taxon>
        <taxon>Pseudomonadati</taxon>
        <taxon>Pseudomonadota</taxon>
        <taxon>Alphaproteobacteria</taxon>
        <taxon>Hyphomicrobiales</taxon>
        <taxon>Lichenihabitantaceae</taxon>
        <taxon>Lichenibacterium</taxon>
    </lineage>
</organism>
<evidence type="ECO:0000313" key="5">
    <source>
        <dbReference type="EMBL" id="RYC29777.1"/>
    </source>
</evidence>
<dbReference type="Pfam" id="PF02682">
    <property type="entry name" value="CT_C_D"/>
    <property type="match status" value="1"/>
</dbReference>
<dbReference type="SUPFAM" id="SSF50891">
    <property type="entry name" value="Cyclophilin-like"/>
    <property type="match status" value="1"/>
</dbReference>
<dbReference type="Gene3D" id="2.40.100.10">
    <property type="entry name" value="Cyclophilin-like"/>
    <property type="match status" value="1"/>
</dbReference>
<dbReference type="EC" id="3.5.2.9" evidence="5"/>
<comment type="caution">
    <text evidence="5">The sequence shown here is derived from an EMBL/GenBank/DDBJ whole genome shotgun (WGS) entry which is preliminary data.</text>
</comment>
<dbReference type="RefSeq" id="WP_129229083.1">
    <property type="nucleotide sequence ID" value="NZ_QYBB01000040.1"/>
</dbReference>
<accession>A0A4Q2U4D4</accession>
<evidence type="ECO:0000259" key="4">
    <source>
        <dbReference type="SMART" id="SM00796"/>
    </source>
</evidence>
<dbReference type="GO" id="GO:0005524">
    <property type="term" value="F:ATP binding"/>
    <property type="evidence" value="ECO:0007669"/>
    <property type="project" value="UniProtKB-KW"/>
</dbReference>
<evidence type="ECO:0000313" key="6">
    <source>
        <dbReference type="Proteomes" id="UP000290759"/>
    </source>
</evidence>
<keyword evidence="2 5" id="KW-0378">Hydrolase</keyword>
<dbReference type="PANTHER" id="PTHR34698">
    <property type="entry name" value="5-OXOPROLINASE SUBUNIT B"/>
    <property type="match status" value="1"/>
</dbReference>
<dbReference type="GO" id="GO:0017168">
    <property type="term" value="F:5-oxoprolinase (ATP-hydrolyzing) activity"/>
    <property type="evidence" value="ECO:0007669"/>
    <property type="project" value="UniProtKB-EC"/>
</dbReference>
<dbReference type="InterPro" id="IPR010016">
    <property type="entry name" value="PxpB"/>
</dbReference>
<keyword evidence="6" id="KW-1185">Reference proteome</keyword>
<dbReference type="InterPro" id="IPR003833">
    <property type="entry name" value="CT_C_D"/>
</dbReference>
<evidence type="ECO:0000256" key="1">
    <source>
        <dbReference type="ARBA" id="ARBA00022741"/>
    </source>
</evidence>
<evidence type="ECO:0000256" key="3">
    <source>
        <dbReference type="ARBA" id="ARBA00022840"/>
    </source>
</evidence>
<evidence type="ECO:0000256" key="2">
    <source>
        <dbReference type="ARBA" id="ARBA00022801"/>
    </source>
</evidence>
<keyword evidence="1" id="KW-0547">Nucleotide-binding</keyword>
<dbReference type="Gene3D" id="3.30.1360.40">
    <property type="match status" value="1"/>
</dbReference>
<gene>
    <name evidence="5" type="primary">pxpB</name>
    <name evidence="5" type="ORF">D3273_22195</name>
</gene>
<dbReference type="AlphaFoldDB" id="A0A4Q2U4D4"/>
<dbReference type="OrthoDB" id="9778567at2"/>
<dbReference type="Proteomes" id="UP000290759">
    <property type="component" value="Unassembled WGS sequence"/>
</dbReference>
<reference evidence="5 6" key="2">
    <citation type="submission" date="2019-02" db="EMBL/GenBank/DDBJ databases">
        <title>'Lichenibacterium ramalinii' gen. nov. sp. nov., 'Lichenibacterium minor' gen. nov. sp. nov.</title>
        <authorList>
            <person name="Pankratov T."/>
        </authorList>
    </citation>
    <scope>NUCLEOTIDE SEQUENCE [LARGE SCALE GENOMIC DNA]</scope>
    <source>
        <strain evidence="5 6">RmlP026</strain>
    </source>
</reference>
<dbReference type="NCBIfam" id="TIGR00370">
    <property type="entry name" value="5-oxoprolinase subunit PxpB"/>
    <property type="match status" value="1"/>
</dbReference>
<protein>
    <submittedName>
        <fullName evidence="5">5-oxoprolinase subunit PxpB</fullName>
        <ecNumber evidence="5">3.5.2.9</ecNumber>
    </submittedName>
</protein>
<name>A0A4Q2U4D4_9HYPH</name>